<evidence type="ECO:0000313" key="2">
    <source>
        <dbReference type="Proteomes" id="UP001281761"/>
    </source>
</evidence>
<proteinExistence type="predicted"/>
<name>A0ABQ9XV11_9EUKA</name>
<sequence length="172" mass="19842">MLLWKPLEMGRRNTFLVDPRVNQIKDSVIRTWIPLSQSLYQLTPEFMTHDAVYLTRVHCPKMMIPPTVRYHTVFAGWPTIENHQRTGIIAQGETQLAYLASSLSITSPDTDVSSHHEDYRVQQNVTNNNNLRRKEIRIEPEMTYAATQVPVAAVQTFIESKDEVHTILIMPI</sequence>
<dbReference type="Proteomes" id="UP001281761">
    <property type="component" value="Unassembled WGS sequence"/>
</dbReference>
<organism evidence="1 2">
    <name type="scientific">Blattamonas nauphoetae</name>
    <dbReference type="NCBI Taxonomy" id="2049346"/>
    <lineage>
        <taxon>Eukaryota</taxon>
        <taxon>Metamonada</taxon>
        <taxon>Preaxostyla</taxon>
        <taxon>Oxymonadida</taxon>
        <taxon>Blattamonas</taxon>
    </lineage>
</organism>
<gene>
    <name evidence="1" type="ORF">BLNAU_9707</name>
</gene>
<accession>A0ABQ9XV11</accession>
<comment type="caution">
    <text evidence="1">The sequence shown here is derived from an EMBL/GenBank/DDBJ whole genome shotgun (WGS) entry which is preliminary data.</text>
</comment>
<dbReference type="EMBL" id="JARBJD010000068">
    <property type="protein sequence ID" value="KAK2955316.1"/>
    <property type="molecule type" value="Genomic_DNA"/>
</dbReference>
<reference evidence="1 2" key="1">
    <citation type="journal article" date="2022" name="bioRxiv">
        <title>Genomics of Preaxostyla Flagellates Illuminates Evolutionary Transitions and the Path Towards Mitochondrial Loss.</title>
        <authorList>
            <person name="Novak L.V.F."/>
            <person name="Treitli S.C."/>
            <person name="Pyrih J."/>
            <person name="Halakuc P."/>
            <person name="Pipaliya S.V."/>
            <person name="Vacek V."/>
            <person name="Brzon O."/>
            <person name="Soukal P."/>
            <person name="Eme L."/>
            <person name="Dacks J.B."/>
            <person name="Karnkowska A."/>
            <person name="Elias M."/>
            <person name="Hampl V."/>
        </authorList>
    </citation>
    <scope>NUCLEOTIDE SEQUENCE [LARGE SCALE GENOMIC DNA]</scope>
    <source>
        <strain evidence="1">NAU3</strain>
        <tissue evidence="1">Gut</tissue>
    </source>
</reference>
<evidence type="ECO:0000313" key="1">
    <source>
        <dbReference type="EMBL" id="KAK2955316.1"/>
    </source>
</evidence>
<protein>
    <submittedName>
        <fullName evidence="1">Uncharacterized protein</fullName>
    </submittedName>
</protein>
<keyword evidence="2" id="KW-1185">Reference proteome</keyword>